<organism evidence="1">
    <name type="scientific">Amphimedon queenslandica</name>
    <name type="common">Sponge</name>
    <dbReference type="NCBI Taxonomy" id="400682"/>
    <lineage>
        <taxon>Eukaryota</taxon>
        <taxon>Metazoa</taxon>
        <taxon>Porifera</taxon>
        <taxon>Demospongiae</taxon>
        <taxon>Heteroscleromorpha</taxon>
        <taxon>Haplosclerida</taxon>
        <taxon>Niphatidae</taxon>
        <taxon>Amphimedon</taxon>
    </lineage>
</organism>
<name>A0A1X7UUB8_AMPQE</name>
<evidence type="ECO:0000313" key="1">
    <source>
        <dbReference type="EnsemblMetazoa" id="Aqu2.1.30982_001"/>
    </source>
</evidence>
<dbReference type="AlphaFoldDB" id="A0A1X7UUB8"/>
<reference evidence="1" key="1">
    <citation type="submission" date="2017-05" db="UniProtKB">
        <authorList>
            <consortium name="EnsemblMetazoa"/>
        </authorList>
    </citation>
    <scope>IDENTIFICATION</scope>
</reference>
<accession>A0A1X7UUB8</accession>
<dbReference type="InParanoid" id="A0A1X7UUB8"/>
<protein>
    <submittedName>
        <fullName evidence="1">Uncharacterized protein</fullName>
    </submittedName>
</protein>
<dbReference type="EnsemblMetazoa" id="Aqu2.1.30982_001">
    <property type="protein sequence ID" value="Aqu2.1.30982_001"/>
    <property type="gene ID" value="Aqu2.1.30982"/>
</dbReference>
<sequence length="129" mass="15012">ERGASSWLTVLPIKEHGFTLHKGDFRDTLCLRYGWSPPLLLSHCVCGHNFLVEHTLNCKCRDYFQYKPAKSDNNARVDIAATDFWSSHQRSFLDVLVFNPNSSSYINSTLKTCHRRHEMERRYYGESAI</sequence>
<proteinExistence type="predicted"/>